<evidence type="ECO:0000256" key="4">
    <source>
        <dbReference type="ARBA" id="ARBA00022801"/>
    </source>
</evidence>
<organism evidence="9 10">
    <name type="scientific">Oenococcus kitaharae DSM 17330</name>
    <dbReference type="NCBI Taxonomy" id="1045004"/>
    <lineage>
        <taxon>Bacteria</taxon>
        <taxon>Bacillati</taxon>
        <taxon>Bacillota</taxon>
        <taxon>Bacilli</taxon>
        <taxon>Lactobacillales</taxon>
        <taxon>Lactobacillaceae</taxon>
        <taxon>Oenococcus</taxon>
    </lineage>
</organism>
<dbReference type="PROSITE" id="PS00483">
    <property type="entry name" value="DIHYDROOROTASE_2"/>
    <property type="match status" value="1"/>
</dbReference>
<evidence type="ECO:0000256" key="7">
    <source>
        <dbReference type="HAMAP-Rule" id="MF_00220"/>
    </source>
</evidence>
<reference evidence="9 10" key="1">
    <citation type="journal article" date="2012" name="PLoS ONE">
        <title>Functional divergence in the genus oenococcus as predicted by genome sequencing of the newly-described species, Oenococcus kitaharae.</title>
        <authorList>
            <person name="Borneman A.R."/>
            <person name="McCarthy J.M."/>
            <person name="Chambers P.J."/>
            <person name="Bartowsky E.J."/>
        </authorList>
    </citation>
    <scope>NUCLEOTIDE SEQUENCE [LARGE SCALE GENOMIC DNA]</scope>
    <source>
        <strain evidence="10">DSM17330</strain>
    </source>
</reference>
<dbReference type="InterPro" id="IPR011059">
    <property type="entry name" value="Metal-dep_hydrolase_composite"/>
</dbReference>
<dbReference type="GO" id="GO:0008270">
    <property type="term" value="F:zinc ion binding"/>
    <property type="evidence" value="ECO:0007669"/>
    <property type="project" value="UniProtKB-UniRule"/>
</dbReference>
<dbReference type="GO" id="GO:0004151">
    <property type="term" value="F:dihydroorotase activity"/>
    <property type="evidence" value="ECO:0007669"/>
    <property type="project" value="UniProtKB-UniRule"/>
</dbReference>
<dbReference type="AlphaFoldDB" id="G9WFB2"/>
<feature type="binding site" evidence="7">
    <location>
        <position position="60"/>
    </location>
    <ligand>
        <name>Zn(2+)</name>
        <dbReference type="ChEBI" id="CHEBI:29105"/>
        <label>1</label>
    </ligand>
</feature>
<proteinExistence type="inferred from homology"/>
<evidence type="ECO:0000256" key="5">
    <source>
        <dbReference type="ARBA" id="ARBA00022833"/>
    </source>
</evidence>
<evidence type="ECO:0000313" key="10">
    <source>
        <dbReference type="Proteomes" id="UP000004959"/>
    </source>
</evidence>
<feature type="binding site" evidence="7">
    <location>
        <position position="278"/>
    </location>
    <ligand>
        <name>substrate</name>
    </ligand>
</feature>
<protein>
    <recommendedName>
        <fullName evidence="7">Dihydroorotase</fullName>
        <shortName evidence="7">DHOase</shortName>
        <ecNumber evidence="7">3.5.2.3</ecNumber>
    </recommendedName>
</protein>
<dbReference type="Pfam" id="PF12890">
    <property type="entry name" value="DHOase"/>
    <property type="match status" value="1"/>
</dbReference>
<dbReference type="HOGENOM" id="CLU_015572_1_0_9"/>
<comment type="caution">
    <text evidence="7">Lacks conserved residue(s) required for the propagation of feature annotation.</text>
</comment>
<dbReference type="Proteomes" id="UP000004959">
    <property type="component" value="Chromosome"/>
</dbReference>
<dbReference type="InterPro" id="IPR024403">
    <property type="entry name" value="DHOase_cat"/>
</dbReference>
<comment type="catalytic activity">
    <reaction evidence="7">
        <text>(S)-dihydroorotate + H2O = N-carbamoyl-L-aspartate + H(+)</text>
        <dbReference type="Rhea" id="RHEA:24296"/>
        <dbReference type="ChEBI" id="CHEBI:15377"/>
        <dbReference type="ChEBI" id="CHEBI:15378"/>
        <dbReference type="ChEBI" id="CHEBI:30864"/>
        <dbReference type="ChEBI" id="CHEBI:32814"/>
        <dbReference type="EC" id="3.5.2.3"/>
    </reaction>
</comment>
<comment type="pathway">
    <text evidence="7">Pyrimidine metabolism; UMP biosynthesis via de novo pathway; (S)-dihydroorotate from bicarbonate: step 3/3.</text>
</comment>
<dbReference type="InterPro" id="IPR050138">
    <property type="entry name" value="DHOase/Allantoinase_Hydrolase"/>
</dbReference>
<dbReference type="HAMAP" id="MF_00220_B">
    <property type="entry name" value="PyrC_classI_B"/>
    <property type="match status" value="1"/>
</dbReference>
<dbReference type="SUPFAM" id="SSF51556">
    <property type="entry name" value="Metallo-dependent hydrolases"/>
    <property type="match status" value="1"/>
</dbReference>
<dbReference type="GO" id="GO:0004038">
    <property type="term" value="F:allantoinase activity"/>
    <property type="evidence" value="ECO:0007669"/>
    <property type="project" value="TreeGrafter"/>
</dbReference>
<dbReference type="PATRIC" id="fig|1045004.4.peg.723"/>
<dbReference type="EMBL" id="AFVZ01000001">
    <property type="protein sequence ID" value="EHN58832.1"/>
    <property type="molecule type" value="Genomic_DNA"/>
</dbReference>
<feature type="domain" description="Dihydroorotase catalytic" evidence="8">
    <location>
        <begin position="51"/>
        <end position="238"/>
    </location>
</feature>
<evidence type="ECO:0000313" key="9">
    <source>
        <dbReference type="EMBL" id="EHN58832.1"/>
    </source>
</evidence>
<evidence type="ECO:0000256" key="6">
    <source>
        <dbReference type="ARBA" id="ARBA00022975"/>
    </source>
</evidence>
<dbReference type="GO" id="GO:0006145">
    <property type="term" value="P:purine nucleobase catabolic process"/>
    <property type="evidence" value="ECO:0007669"/>
    <property type="project" value="TreeGrafter"/>
</dbReference>
<feature type="binding site" evidence="7">
    <location>
        <position position="179"/>
    </location>
    <ligand>
        <name>Zn(2+)</name>
        <dbReference type="ChEBI" id="CHEBI:29105"/>
        <label>2</label>
    </ligand>
</feature>
<dbReference type="GO" id="GO:0044205">
    <property type="term" value="P:'de novo' UMP biosynthetic process"/>
    <property type="evidence" value="ECO:0007669"/>
    <property type="project" value="UniProtKB-UniRule"/>
</dbReference>
<dbReference type="InterPro" id="IPR032466">
    <property type="entry name" value="Metal_Hydrolase"/>
</dbReference>
<name>G9WFB2_9LACO</name>
<evidence type="ECO:0000256" key="3">
    <source>
        <dbReference type="ARBA" id="ARBA00022723"/>
    </source>
</evidence>
<accession>G9WFB2</accession>
<keyword evidence="5 7" id="KW-0862">Zinc</keyword>
<evidence type="ECO:0000256" key="1">
    <source>
        <dbReference type="ARBA" id="ARBA00002368"/>
    </source>
</evidence>
<dbReference type="OrthoDB" id="9765462at2"/>
<comment type="similarity">
    <text evidence="2 7">Belongs to the metallo-dependent hydrolases superfamily. DHOase family. Class I DHOase subfamily.</text>
</comment>
<keyword evidence="4 7" id="KW-0378">Hydrolase</keyword>
<keyword evidence="3 7" id="KW-0479">Metal-binding</keyword>
<feature type="binding site" evidence="7">
    <location>
        <position position="152"/>
    </location>
    <ligand>
        <name>Zn(2+)</name>
        <dbReference type="ChEBI" id="CHEBI:29105"/>
        <label>1</label>
    </ligand>
</feature>
<feature type="binding site" evidence="7">
    <location>
        <position position="94"/>
    </location>
    <ligand>
        <name>substrate</name>
    </ligand>
</feature>
<feature type="binding site" evidence="7">
    <location>
        <position position="309"/>
    </location>
    <ligand>
        <name>substrate</name>
    </ligand>
</feature>
<dbReference type="PROSITE" id="PS00482">
    <property type="entry name" value="DIHYDROOROTASE_1"/>
    <property type="match status" value="1"/>
</dbReference>
<dbReference type="PANTHER" id="PTHR43668:SF2">
    <property type="entry name" value="ALLANTOINASE"/>
    <property type="match status" value="1"/>
</dbReference>
<dbReference type="InterPro" id="IPR004722">
    <property type="entry name" value="DHOase"/>
</dbReference>
<keyword evidence="10" id="KW-1185">Reference proteome</keyword>
<feature type="binding site" evidence="7">
    <location>
        <begin position="62"/>
        <end position="64"/>
    </location>
    <ligand>
        <name>substrate</name>
    </ligand>
</feature>
<dbReference type="RefSeq" id="WP_007745391.1">
    <property type="nucleotide sequence ID" value="NZ_CM001398.1"/>
</dbReference>
<comment type="function">
    <text evidence="1 7">Catalyzes the reversible cyclization of carbamoyl aspartate to dihydroorotate.</text>
</comment>
<comment type="cofactor">
    <cofactor evidence="7">
        <name>Zn(2+)</name>
        <dbReference type="ChEBI" id="CHEBI:29105"/>
    </cofactor>
    <text evidence="7">Binds 2 Zn(2+) ions per subunit.</text>
</comment>
<dbReference type="SUPFAM" id="SSF51338">
    <property type="entry name" value="Composite domain of metallo-dependent hydrolases"/>
    <property type="match status" value="1"/>
</dbReference>
<gene>
    <name evidence="7" type="primary">pyrC</name>
    <name evidence="9" type="ORF">OKIT_0721</name>
</gene>
<dbReference type="Gene3D" id="2.30.40.10">
    <property type="entry name" value="Urease, subunit C, domain 1"/>
    <property type="match status" value="2"/>
</dbReference>
<dbReference type="UniPathway" id="UPA00070">
    <property type="reaction ID" value="UER00117"/>
</dbReference>
<feature type="binding site" evidence="7">
    <location>
        <position position="62"/>
    </location>
    <ligand>
        <name>Zn(2+)</name>
        <dbReference type="ChEBI" id="CHEBI:29105"/>
        <label>1</label>
    </ligand>
</feature>
<sequence length="431" mass="45804">MPTILIKNARVLAGENRLIKQDVLIKNTYIKQVADTITVSADQVIDAENALLLPGLIDVHVHFREPGFAEKETVVSGSKAAARGGFTTVLAMPNVNPVVDNPDVLRQMLALNQRDGIVKIHQYAAISAGLDSDHVDDLDALAQAGAVAFTNDGKGVQTADTMYEAMKAAARLGKVLVAHVEDDSLIHGGVMNAGPAADALGLPGANKLSESSQLARDLVIAQATGVRYHVAHVSTAESVALIRIAKKEGVHVTAEVSPHHLLLDDGMITKDDAMMKMNPPLRSPHDRAALIAGLLDGTIDMVATDHAPHTAAEKAQGMLKAPNGVTGIETSFQLLYTHFVKSGVMSLRRLLQVMNQAPAAAFSLSDAAVKVAAGQKADLALFDIDHPHVISKDEFASKASNSPFIGWEIYGQTQATWVNGRQVYAAERSQA</sequence>
<dbReference type="NCBIfam" id="TIGR00857">
    <property type="entry name" value="pyrC_multi"/>
    <property type="match status" value="1"/>
</dbReference>
<dbReference type="CDD" id="cd01317">
    <property type="entry name" value="DHOase_IIa"/>
    <property type="match status" value="1"/>
</dbReference>
<evidence type="ECO:0000256" key="2">
    <source>
        <dbReference type="ARBA" id="ARBA00010286"/>
    </source>
</evidence>
<dbReference type="PANTHER" id="PTHR43668">
    <property type="entry name" value="ALLANTOINASE"/>
    <property type="match status" value="1"/>
</dbReference>
<dbReference type="EC" id="3.5.2.3" evidence="7"/>
<dbReference type="InterPro" id="IPR002195">
    <property type="entry name" value="Dihydroorotase_CS"/>
</dbReference>
<evidence type="ECO:0000259" key="8">
    <source>
        <dbReference type="Pfam" id="PF12890"/>
    </source>
</evidence>
<feature type="binding site" evidence="7">
    <location>
        <position position="152"/>
    </location>
    <ligand>
        <name>Zn(2+)</name>
        <dbReference type="ChEBI" id="CHEBI:29105"/>
        <label>2</label>
    </ligand>
</feature>
<feature type="binding site" evidence="7">
    <location>
        <position position="305"/>
    </location>
    <ligand>
        <name>Zn(2+)</name>
        <dbReference type="ChEBI" id="CHEBI:29105"/>
        <label>1</label>
    </ligand>
</feature>
<keyword evidence="6 7" id="KW-0665">Pyrimidine biosynthesis</keyword>
<dbReference type="eggNOG" id="COG0044">
    <property type="taxonomic scope" value="Bacteria"/>
</dbReference>
<dbReference type="GO" id="GO:0005737">
    <property type="term" value="C:cytoplasm"/>
    <property type="evidence" value="ECO:0007669"/>
    <property type="project" value="TreeGrafter"/>
</dbReference>
<dbReference type="Gene3D" id="3.20.20.140">
    <property type="entry name" value="Metal-dependent hydrolases"/>
    <property type="match status" value="1"/>
</dbReference>
<comment type="caution">
    <text evidence="9">The sequence shown here is derived from an EMBL/GenBank/DDBJ whole genome shotgun (WGS) entry which is preliminary data.</text>
</comment>
<feature type="active site" evidence="7">
    <location>
        <position position="305"/>
    </location>
</feature>
<feature type="binding site" evidence="7">
    <location>
        <position position="232"/>
    </location>
    <ligand>
        <name>Zn(2+)</name>
        <dbReference type="ChEBI" id="CHEBI:29105"/>
        <label>2</label>
    </ligand>
</feature>
<dbReference type="STRING" id="336988.NT96_08730"/>